<protein>
    <submittedName>
        <fullName evidence="5">ANKRD28 protein</fullName>
    </submittedName>
</protein>
<dbReference type="PANTHER" id="PTHR24171">
    <property type="entry name" value="ANKYRIN REPEAT DOMAIN-CONTAINING PROTEIN 39-RELATED"/>
    <property type="match status" value="1"/>
</dbReference>
<dbReference type="OrthoDB" id="194358at2759"/>
<evidence type="ECO:0000313" key="5">
    <source>
        <dbReference type="EMBL" id="CAE7700555.1"/>
    </source>
</evidence>
<keyword evidence="1" id="KW-0677">Repeat</keyword>
<feature type="repeat" description="ANK" evidence="3">
    <location>
        <begin position="56"/>
        <end position="88"/>
    </location>
</feature>
<dbReference type="PROSITE" id="PS50088">
    <property type="entry name" value="ANK_REPEAT"/>
    <property type="match status" value="1"/>
</dbReference>
<dbReference type="PROSITE" id="PS50297">
    <property type="entry name" value="ANK_REP_REGION"/>
    <property type="match status" value="1"/>
</dbReference>
<dbReference type="SMART" id="SM00248">
    <property type="entry name" value="ANK"/>
    <property type="match status" value="2"/>
</dbReference>
<dbReference type="AlphaFoldDB" id="A0A812WTF9"/>
<dbReference type="InterPro" id="IPR036770">
    <property type="entry name" value="Ankyrin_rpt-contain_sf"/>
</dbReference>
<organism evidence="5 6">
    <name type="scientific">Symbiodinium pilosum</name>
    <name type="common">Dinoflagellate</name>
    <dbReference type="NCBI Taxonomy" id="2952"/>
    <lineage>
        <taxon>Eukaryota</taxon>
        <taxon>Sar</taxon>
        <taxon>Alveolata</taxon>
        <taxon>Dinophyceae</taxon>
        <taxon>Suessiales</taxon>
        <taxon>Symbiodiniaceae</taxon>
        <taxon>Symbiodinium</taxon>
    </lineage>
</organism>
<dbReference type="Proteomes" id="UP000649617">
    <property type="component" value="Unassembled WGS sequence"/>
</dbReference>
<dbReference type="Pfam" id="PF12796">
    <property type="entry name" value="Ank_2"/>
    <property type="match status" value="1"/>
</dbReference>
<sequence>MGHTGIVGLLLAAGADKDESDVLEVTPLWAGAEQGALPVVAALLEARADKDKPRADGISPIQIASSKGHDEVVRLLTEAGAAIGEAAGTSQTPGVEEPQPKRPRQ</sequence>
<reference evidence="5" key="1">
    <citation type="submission" date="2021-02" db="EMBL/GenBank/DDBJ databases">
        <authorList>
            <person name="Dougan E. K."/>
            <person name="Rhodes N."/>
            <person name="Thang M."/>
            <person name="Chan C."/>
        </authorList>
    </citation>
    <scope>NUCLEOTIDE SEQUENCE</scope>
</reference>
<accession>A0A812WTF9</accession>
<keyword evidence="6" id="KW-1185">Reference proteome</keyword>
<evidence type="ECO:0000256" key="3">
    <source>
        <dbReference type="PROSITE-ProRule" id="PRU00023"/>
    </source>
</evidence>
<comment type="caution">
    <text evidence="5">The sequence shown here is derived from an EMBL/GenBank/DDBJ whole genome shotgun (WGS) entry which is preliminary data.</text>
</comment>
<dbReference type="InterPro" id="IPR002110">
    <property type="entry name" value="Ankyrin_rpt"/>
</dbReference>
<evidence type="ECO:0000256" key="2">
    <source>
        <dbReference type="ARBA" id="ARBA00023043"/>
    </source>
</evidence>
<dbReference type="SUPFAM" id="SSF48403">
    <property type="entry name" value="Ankyrin repeat"/>
    <property type="match status" value="1"/>
</dbReference>
<evidence type="ECO:0000256" key="4">
    <source>
        <dbReference type="SAM" id="MobiDB-lite"/>
    </source>
</evidence>
<evidence type="ECO:0000313" key="6">
    <source>
        <dbReference type="Proteomes" id="UP000649617"/>
    </source>
</evidence>
<evidence type="ECO:0000256" key="1">
    <source>
        <dbReference type="ARBA" id="ARBA00022737"/>
    </source>
</evidence>
<feature type="region of interest" description="Disordered" evidence="4">
    <location>
        <begin position="83"/>
        <end position="105"/>
    </location>
</feature>
<dbReference type="Gene3D" id="1.25.40.20">
    <property type="entry name" value="Ankyrin repeat-containing domain"/>
    <property type="match status" value="1"/>
</dbReference>
<dbReference type="EMBL" id="CAJNIZ010044772">
    <property type="protein sequence ID" value="CAE7700555.1"/>
    <property type="molecule type" value="Genomic_DNA"/>
</dbReference>
<keyword evidence="2 3" id="KW-0040">ANK repeat</keyword>
<dbReference type="PANTHER" id="PTHR24171:SF9">
    <property type="entry name" value="ANKYRIN REPEAT DOMAIN-CONTAINING PROTEIN 39"/>
    <property type="match status" value="1"/>
</dbReference>
<gene>
    <name evidence="5" type="primary">ANKRD28</name>
    <name evidence="5" type="ORF">SPIL2461_LOCUS19694</name>
</gene>
<name>A0A812WTF9_SYMPI</name>
<proteinExistence type="predicted"/>